<dbReference type="CDD" id="cd18804">
    <property type="entry name" value="SF2_C_priA"/>
    <property type="match status" value="1"/>
</dbReference>
<keyword evidence="1 12" id="KW-0639">Primosome</keyword>
<comment type="similarity">
    <text evidence="12">Belongs to the helicase family. PriA subfamily.</text>
</comment>
<comment type="catalytic activity">
    <reaction evidence="11 12">
        <text>ATP + H2O = ADP + phosphate + H(+)</text>
        <dbReference type="Rhea" id="RHEA:13065"/>
        <dbReference type="ChEBI" id="CHEBI:15377"/>
        <dbReference type="ChEBI" id="CHEBI:15378"/>
        <dbReference type="ChEBI" id="CHEBI:30616"/>
        <dbReference type="ChEBI" id="CHEBI:43474"/>
        <dbReference type="ChEBI" id="CHEBI:456216"/>
        <dbReference type="EC" id="5.6.2.4"/>
    </reaction>
</comment>
<keyword evidence="4 12" id="KW-0547">Nucleotide-binding</keyword>
<dbReference type="EC" id="5.6.2.4" evidence="12"/>
<keyword evidence="2 12" id="KW-0235">DNA replication</keyword>
<dbReference type="InterPro" id="IPR011545">
    <property type="entry name" value="DEAD/DEAH_box_helicase_dom"/>
</dbReference>
<feature type="binding site" evidence="12">
    <location>
        <position position="493"/>
    </location>
    <ligand>
        <name>Zn(2+)</name>
        <dbReference type="ChEBI" id="CHEBI:29105"/>
        <label>2</label>
    </ligand>
</feature>
<sequence>MPKAKTHASTQIVEVVAFSGFDKALAYAVPPTCAGQVQPGTLVRIPLRRRSELGVVTQLGTEQVIPPGKLKMLYEVVQDYPVLTKELIDLYRWALRYYATSPEAMLEAMIPVAIRRGMKPKTRRYITTGRKPASDELAALEKRAPKQAALLVFIQQQLKPQPRAMVLKRMGISASACDGLVKKGFLVETDTEEARVAYEDDLNEAQELKTEIRPELTAEQRVCVDSLFKAIDTNDFSVRLLHGVTGSGKTEVYLNAVERVVSRGGGVVFLIPEVALAPQTVGRVRARLEARGVRTVVWHSHLSDGERYDAWKALASGEAHVVVGARSAVFAPVQNLQLVIVDEEHEPSYKQEDNPRYHGRDVAVYRAFLNKALCIVGSATPSLETLYNVERGKYGVDKMLKRVDHCELPKIHLVDMRREGLTGRNKGSPISSILADKMVDRFEKREQSILFLNRRGFSTSLLCPECGYVAECEHCSIPMTFHRTDKTLRCHLCGEQREAPHKCPKCKDPGIRYKGQGTQKIEDVVQKILPRAKIVRMDADSMSKKNLYRKILGDFRAGKIDLLVGTQMIAKGLDFPNVTLVGLVDADMSLHVEDFRAAERTFQLIVQVSGRAGRGDRAGEVIIQTSTPHAPPIQFARKSDFDGFQLEELEQRREFDYPPFRHLIRHVFRGRNPQKVEFYIEQWTRVLEEALDGQIEIRGPAPAPIEKIRDEYRFQLWYFAPSASRVIQQIVALREGFKMDKEVIDLLDVDPMQMS</sequence>
<keyword evidence="9 12" id="KW-0238">DNA-binding</keyword>
<dbReference type="Pfam" id="PF17764">
    <property type="entry name" value="PriA_3primeBD"/>
    <property type="match status" value="1"/>
</dbReference>
<evidence type="ECO:0000259" key="14">
    <source>
        <dbReference type="PROSITE" id="PS51194"/>
    </source>
</evidence>
<dbReference type="PROSITE" id="PS51194">
    <property type="entry name" value="HELICASE_CTER"/>
    <property type="match status" value="1"/>
</dbReference>
<evidence type="ECO:0000256" key="1">
    <source>
        <dbReference type="ARBA" id="ARBA00022515"/>
    </source>
</evidence>
<dbReference type="CDD" id="cd17929">
    <property type="entry name" value="DEXHc_priA"/>
    <property type="match status" value="1"/>
</dbReference>
<evidence type="ECO:0000256" key="12">
    <source>
        <dbReference type="HAMAP-Rule" id="MF_00983"/>
    </source>
</evidence>
<keyword evidence="7 12" id="KW-0862">Zinc</keyword>
<comment type="catalytic activity">
    <reaction evidence="12">
        <text>Couples ATP hydrolysis with the unwinding of duplex DNA by translocating in the 3'-5' direction.</text>
        <dbReference type="EC" id="5.6.2.4"/>
    </reaction>
</comment>
<dbReference type="GO" id="GO:0006270">
    <property type="term" value="P:DNA replication initiation"/>
    <property type="evidence" value="ECO:0007669"/>
    <property type="project" value="TreeGrafter"/>
</dbReference>
<keyword evidence="5 12" id="KW-0378">Hydrolase</keyword>
<evidence type="ECO:0000256" key="2">
    <source>
        <dbReference type="ARBA" id="ARBA00022705"/>
    </source>
</evidence>
<feature type="binding site" evidence="12">
    <location>
        <position position="463"/>
    </location>
    <ligand>
        <name>Zn(2+)</name>
        <dbReference type="ChEBI" id="CHEBI:29105"/>
        <label>1</label>
    </ligand>
</feature>
<dbReference type="Pfam" id="PF18074">
    <property type="entry name" value="PriA_C"/>
    <property type="match status" value="1"/>
</dbReference>
<dbReference type="Pfam" id="PF00270">
    <property type="entry name" value="DEAD"/>
    <property type="match status" value="1"/>
</dbReference>
<dbReference type="Gene3D" id="3.40.1440.60">
    <property type="entry name" value="PriA, 3(prime) DNA-binding domain"/>
    <property type="match status" value="1"/>
</dbReference>
<evidence type="ECO:0000256" key="10">
    <source>
        <dbReference type="ARBA" id="ARBA00023235"/>
    </source>
</evidence>
<feature type="binding site" evidence="12">
    <location>
        <position position="475"/>
    </location>
    <ligand>
        <name>Zn(2+)</name>
        <dbReference type="ChEBI" id="CHEBI:29105"/>
        <label>2</label>
    </ligand>
</feature>
<evidence type="ECO:0000256" key="9">
    <source>
        <dbReference type="ARBA" id="ARBA00023125"/>
    </source>
</evidence>
<dbReference type="GO" id="GO:1990077">
    <property type="term" value="C:primosome complex"/>
    <property type="evidence" value="ECO:0007669"/>
    <property type="project" value="UniProtKB-UniRule"/>
</dbReference>
<dbReference type="InterPro" id="IPR040498">
    <property type="entry name" value="PriA_CRR"/>
</dbReference>
<dbReference type="AlphaFoldDB" id="D5EIP0"/>
<evidence type="ECO:0000313" key="15">
    <source>
        <dbReference type="EMBL" id="ADE54289.1"/>
    </source>
</evidence>
<gene>
    <name evidence="12" type="primary">priA</name>
    <name evidence="15" type="ordered locus">Caka_1269</name>
</gene>
<comment type="function">
    <text evidence="12">Initiates the restart of stalled replication forks, which reloads the replicative helicase on sites other than the origin of replication. Recognizes and binds to abandoned replication forks and remodels them to uncover a helicase loading site. Promotes assembly of the primosome at these replication forks.</text>
</comment>
<feature type="binding site" evidence="12">
    <location>
        <position position="490"/>
    </location>
    <ligand>
        <name>Zn(2+)</name>
        <dbReference type="ChEBI" id="CHEBI:29105"/>
        <label>2</label>
    </ligand>
</feature>
<dbReference type="GO" id="GO:0006302">
    <property type="term" value="P:double-strand break repair"/>
    <property type="evidence" value="ECO:0007669"/>
    <property type="project" value="InterPro"/>
</dbReference>
<dbReference type="Pfam" id="PF00271">
    <property type="entry name" value="Helicase_C"/>
    <property type="match status" value="1"/>
</dbReference>
<comment type="cofactor">
    <cofactor evidence="12">
        <name>Zn(2+)</name>
        <dbReference type="ChEBI" id="CHEBI:29105"/>
    </cofactor>
    <text evidence="12">Binds 2 zinc ions per subunit.</text>
</comment>
<dbReference type="Proteomes" id="UP000000925">
    <property type="component" value="Chromosome"/>
</dbReference>
<dbReference type="InterPro" id="IPR005259">
    <property type="entry name" value="PriA"/>
</dbReference>
<evidence type="ECO:0000313" key="16">
    <source>
        <dbReference type="Proteomes" id="UP000000925"/>
    </source>
</evidence>
<evidence type="ECO:0000256" key="5">
    <source>
        <dbReference type="ARBA" id="ARBA00022801"/>
    </source>
</evidence>
<keyword evidence="16" id="KW-1185">Reference proteome</keyword>
<dbReference type="HOGENOM" id="CLU_013353_3_1_0"/>
<feature type="binding site" evidence="12">
    <location>
        <position position="472"/>
    </location>
    <ligand>
        <name>Zn(2+)</name>
        <dbReference type="ChEBI" id="CHEBI:29105"/>
        <label>2</label>
    </ligand>
</feature>
<keyword evidence="10 12" id="KW-0413">Isomerase</keyword>
<name>D5EIP0_CORAD</name>
<dbReference type="InterPro" id="IPR041222">
    <property type="entry name" value="PriA_3primeBD"/>
</dbReference>
<feature type="domain" description="Helicase ATP-binding" evidence="13">
    <location>
        <begin position="230"/>
        <end position="399"/>
    </location>
</feature>
<dbReference type="GO" id="GO:0043138">
    <property type="term" value="F:3'-5' DNA helicase activity"/>
    <property type="evidence" value="ECO:0007669"/>
    <property type="project" value="UniProtKB-EC"/>
</dbReference>
<feature type="binding site" evidence="12">
    <location>
        <position position="506"/>
    </location>
    <ligand>
        <name>Zn(2+)</name>
        <dbReference type="ChEBI" id="CHEBI:29105"/>
        <label>1</label>
    </ligand>
</feature>
<dbReference type="RefSeq" id="WP_013043011.1">
    <property type="nucleotide sequence ID" value="NC_014008.1"/>
</dbReference>
<dbReference type="PANTHER" id="PTHR30580">
    <property type="entry name" value="PRIMOSOMAL PROTEIN N"/>
    <property type="match status" value="1"/>
</dbReference>
<keyword evidence="3 12" id="KW-0479">Metal-binding</keyword>
<dbReference type="InterPro" id="IPR014001">
    <property type="entry name" value="Helicase_ATP-bd"/>
</dbReference>
<dbReference type="Gene3D" id="3.40.50.300">
    <property type="entry name" value="P-loop containing nucleotide triphosphate hydrolases"/>
    <property type="match status" value="2"/>
</dbReference>
<evidence type="ECO:0000256" key="7">
    <source>
        <dbReference type="ARBA" id="ARBA00022833"/>
    </source>
</evidence>
<dbReference type="PROSITE" id="PS51192">
    <property type="entry name" value="HELICASE_ATP_BIND_1"/>
    <property type="match status" value="1"/>
</dbReference>
<feature type="binding site" evidence="12">
    <location>
        <position position="466"/>
    </location>
    <ligand>
        <name>Zn(2+)</name>
        <dbReference type="ChEBI" id="CHEBI:29105"/>
        <label>1</label>
    </ligand>
</feature>
<dbReference type="GO" id="GO:0003677">
    <property type="term" value="F:DNA binding"/>
    <property type="evidence" value="ECO:0007669"/>
    <property type="project" value="UniProtKB-UniRule"/>
</dbReference>
<dbReference type="GO" id="GO:0008270">
    <property type="term" value="F:zinc ion binding"/>
    <property type="evidence" value="ECO:0007669"/>
    <property type="project" value="UniProtKB-UniRule"/>
</dbReference>
<evidence type="ECO:0000256" key="4">
    <source>
        <dbReference type="ARBA" id="ARBA00022741"/>
    </source>
</evidence>
<dbReference type="GO" id="GO:0006310">
    <property type="term" value="P:DNA recombination"/>
    <property type="evidence" value="ECO:0007669"/>
    <property type="project" value="InterPro"/>
</dbReference>
<dbReference type="GO" id="GO:0006269">
    <property type="term" value="P:DNA replication, synthesis of primer"/>
    <property type="evidence" value="ECO:0007669"/>
    <property type="project" value="UniProtKB-KW"/>
</dbReference>
<dbReference type="eggNOG" id="COG1198">
    <property type="taxonomic scope" value="Bacteria"/>
</dbReference>
<dbReference type="SMART" id="SM00487">
    <property type="entry name" value="DEXDc"/>
    <property type="match status" value="1"/>
</dbReference>
<accession>D5EIP0</accession>
<dbReference type="STRING" id="583355.Caka_1269"/>
<dbReference type="InterPro" id="IPR001650">
    <property type="entry name" value="Helicase_C-like"/>
</dbReference>
<comment type="subunit">
    <text evidence="12">Component of the replication restart primosome.</text>
</comment>
<keyword evidence="6 12" id="KW-0347">Helicase</keyword>
<dbReference type="SMART" id="SM00490">
    <property type="entry name" value="HELICc"/>
    <property type="match status" value="1"/>
</dbReference>
<evidence type="ECO:0000259" key="13">
    <source>
        <dbReference type="PROSITE" id="PS51192"/>
    </source>
</evidence>
<dbReference type="InterPro" id="IPR027417">
    <property type="entry name" value="P-loop_NTPase"/>
</dbReference>
<dbReference type="InterPro" id="IPR041236">
    <property type="entry name" value="PriA_C"/>
</dbReference>
<dbReference type="FunFam" id="3.40.50.300:FF:000489">
    <property type="entry name" value="Primosome assembly protein PriA"/>
    <property type="match status" value="1"/>
</dbReference>
<dbReference type="KEGG" id="caa:Caka_1269"/>
<dbReference type="GO" id="GO:0016887">
    <property type="term" value="F:ATP hydrolysis activity"/>
    <property type="evidence" value="ECO:0007669"/>
    <property type="project" value="RHEA"/>
</dbReference>
<dbReference type="Pfam" id="PF18319">
    <property type="entry name" value="Zn_ribbon_PriA"/>
    <property type="match status" value="1"/>
</dbReference>
<dbReference type="OrthoDB" id="9759544at2"/>
<feature type="binding site" evidence="12">
    <location>
        <position position="503"/>
    </location>
    <ligand>
        <name>Zn(2+)</name>
        <dbReference type="ChEBI" id="CHEBI:29105"/>
        <label>1</label>
    </ligand>
</feature>
<feature type="domain" description="Helicase C-terminal" evidence="14">
    <location>
        <begin position="498"/>
        <end position="652"/>
    </location>
</feature>
<dbReference type="InterPro" id="IPR042115">
    <property type="entry name" value="PriA_3primeBD_sf"/>
</dbReference>
<evidence type="ECO:0000256" key="6">
    <source>
        <dbReference type="ARBA" id="ARBA00022806"/>
    </source>
</evidence>
<dbReference type="SUPFAM" id="SSF52540">
    <property type="entry name" value="P-loop containing nucleoside triphosphate hydrolases"/>
    <property type="match status" value="2"/>
</dbReference>
<protein>
    <recommendedName>
        <fullName evidence="12">Replication restart protein PriA</fullName>
    </recommendedName>
    <alternativeName>
        <fullName evidence="12">ATP-dependent DNA helicase PriA</fullName>
        <ecNumber evidence="12">5.6.2.4</ecNumber>
    </alternativeName>
    <alternativeName>
        <fullName evidence="12">DNA 3'-5' helicase PriA</fullName>
    </alternativeName>
</protein>
<evidence type="ECO:0000256" key="3">
    <source>
        <dbReference type="ARBA" id="ARBA00022723"/>
    </source>
</evidence>
<dbReference type="HAMAP" id="MF_00983">
    <property type="entry name" value="PriA"/>
    <property type="match status" value="1"/>
</dbReference>
<evidence type="ECO:0000256" key="11">
    <source>
        <dbReference type="ARBA" id="ARBA00048988"/>
    </source>
</evidence>
<dbReference type="GO" id="GO:0005524">
    <property type="term" value="F:ATP binding"/>
    <property type="evidence" value="ECO:0007669"/>
    <property type="project" value="UniProtKB-UniRule"/>
</dbReference>
<organism evidence="15 16">
    <name type="scientific">Coraliomargarita akajimensis (strain DSM 45221 / IAM 15411 / JCM 23193 / KCTC 12865 / 04OKA010-24)</name>
    <dbReference type="NCBI Taxonomy" id="583355"/>
    <lineage>
        <taxon>Bacteria</taxon>
        <taxon>Pseudomonadati</taxon>
        <taxon>Verrucomicrobiota</taxon>
        <taxon>Opitutia</taxon>
        <taxon>Puniceicoccales</taxon>
        <taxon>Coraliomargaritaceae</taxon>
        <taxon>Coraliomargarita</taxon>
    </lineage>
</organism>
<reference evidence="15 16" key="1">
    <citation type="journal article" date="2010" name="Stand. Genomic Sci.">
        <title>Complete genome sequence of Coraliomargarita akajimensis type strain (04OKA010-24).</title>
        <authorList>
            <person name="Mavromatis K."/>
            <person name="Abt B."/>
            <person name="Brambilla E."/>
            <person name="Lapidus A."/>
            <person name="Copeland A."/>
            <person name="Deshpande S."/>
            <person name="Nolan M."/>
            <person name="Lucas S."/>
            <person name="Tice H."/>
            <person name="Cheng J.F."/>
            <person name="Han C."/>
            <person name="Detter J.C."/>
            <person name="Woyke T."/>
            <person name="Goodwin L."/>
            <person name="Pitluck S."/>
            <person name="Held B."/>
            <person name="Brettin T."/>
            <person name="Tapia R."/>
            <person name="Ivanova N."/>
            <person name="Mikhailova N."/>
            <person name="Pati A."/>
            <person name="Liolios K."/>
            <person name="Chen A."/>
            <person name="Palaniappan K."/>
            <person name="Land M."/>
            <person name="Hauser L."/>
            <person name="Chang Y.J."/>
            <person name="Jeffries C.D."/>
            <person name="Rohde M."/>
            <person name="Goker M."/>
            <person name="Bristow J."/>
            <person name="Eisen J.A."/>
            <person name="Markowitz V."/>
            <person name="Hugenholtz P."/>
            <person name="Klenk H.P."/>
            <person name="Kyrpides N.C."/>
        </authorList>
    </citation>
    <scope>NUCLEOTIDE SEQUENCE [LARGE SCALE GENOMIC DNA]</scope>
    <source>
        <strain evidence="16">DSM 45221 / IAM 15411 / JCM 23193 / KCTC 12865</strain>
    </source>
</reference>
<dbReference type="NCBIfam" id="TIGR00595">
    <property type="entry name" value="priA"/>
    <property type="match status" value="1"/>
</dbReference>
<dbReference type="PANTHER" id="PTHR30580:SF0">
    <property type="entry name" value="PRIMOSOMAL PROTEIN N"/>
    <property type="match status" value="1"/>
</dbReference>
<proteinExistence type="inferred from homology"/>
<keyword evidence="8 12" id="KW-0067">ATP-binding</keyword>
<evidence type="ECO:0000256" key="8">
    <source>
        <dbReference type="ARBA" id="ARBA00022840"/>
    </source>
</evidence>
<dbReference type="EMBL" id="CP001998">
    <property type="protein sequence ID" value="ADE54289.1"/>
    <property type="molecule type" value="Genomic_DNA"/>
</dbReference>